<gene>
    <name evidence="2" type="ORF">ERS852526_01596</name>
</gene>
<keyword evidence="1" id="KW-0812">Transmembrane</keyword>
<reference evidence="2 3" key="1">
    <citation type="submission" date="2015-09" db="EMBL/GenBank/DDBJ databases">
        <authorList>
            <consortium name="Pathogen Informatics"/>
        </authorList>
    </citation>
    <scope>NUCLEOTIDE SEQUENCE [LARGE SCALE GENOMIC DNA]</scope>
    <source>
        <strain evidence="2 3">2789STDY5834914</strain>
    </source>
</reference>
<keyword evidence="1" id="KW-1133">Transmembrane helix</keyword>
<keyword evidence="1" id="KW-0472">Membrane</keyword>
<dbReference type="AlphaFoldDB" id="A0A174PWC5"/>
<dbReference type="Proteomes" id="UP000095485">
    <property type="component" value="Unassembled WGS sequence"/>
</dbReference>
<evidence type="ECO:0000313" key="2">
    <source>
        <dbReference type="EMBL" id="CUP63060.1"/>
    </source>
</evidence>
<dbReference type="EMBL" id="CZAY01000010">
    <property type="protein sequence ID" value="CUP63060.1"/>
    <property type="molecule type" value="Genomic_DNA"/>
</dbReference>
<organism evidence="2 3">
    <name type="scientific">Dorea longicatena</name>
    <dbReference type="NCBI Taxonomy" id="88431"/>
    <lineage>
        <taxon>Bacteria</taxon>
        <taxon>Bacillati</taxon>
        <taxon>Bacillota</taxon>
        <taxon>Clostridia</taxon>
        <taxon>Lachnospirales</taxon>
        <taxon>Lachnospiraceae</taxon>
        <taxon>Dorea</taxon>
    </lineage>
</organism>
<sequence>MEIQGKYVKNMRKYKGTIIVLIVCMIFAYLYAHVDKKEYFYNRTVDVGKYANTGVICEKKLTQDVYSTEKSLDGIQVKTQNVGDCTNIKIKITILDKKTKQNLRQKEISVSDFENDKFATIKFKKITNCKNRMLQLLIEEIGADYGNGVTFYQENGNLIGRLISRKIDMETMIVSFSLCLYLYLFFKWLYGMFK</sequence>
<evidence type="ECO:0000313" key="3">
    <source>
        <dbReference type="Proteomes" id="UP000095485"/>
    </source>
</evidence>
<evidence type="ECO:0000256" key="1">
    <source>
        <dbReference type="SAM" id="Phobius"/>
    </source>
</evidence>
<name>A0A174PWC5_9FIRM</name>
<proteinExistence type="predicted"/>
<feature type="transmembrane region" description="Helical" evidence="1">
    <location>
        <begin position="171"/>
        <end position="190"/>
    </location>
</feature>
<feature type="transmembrane region" description="Helical" evidence="1">
    <location>
        <begin position="16"/>
        <end position="34"/>
    </location>
</feature>
<protein>
    <submittedName>
        <fullName evidence="2">Uncharacterized protein</fullName>
    </submittedName>
</protein>
<accession>A0A174PWC5</accession>